<dbReference type="AlphaFoldDB" id="A0AAW1QY70"/>
<feature type="domain" description="Tyrosine specific protein phosphatases" evidence="2">
    <location>
        <begin position="132"/>
        <end position="201"/>
    </location>
</feature>
<accession>A0AAW1QY70</accession>
<dbReference type="PROSITE" id="PS00383">
    <property type="entry name" value="TYR_PHOSPHATASE_1"/>
    <property type="match status" value="1"/>
</dbReference>
<dbReference type="SMART" id="SM00404">
    <property type="entry name" value="PTPc_motif"/>
    <property type="match status" value="1"/>
</dbReference>
<evidence type="ECO:0000313" key="3">
    <source>
        <dbReference type="EMBL" id="KAK9826422.1"/>
    </source>
</evidence>
<dbReference type="Pfam" id="PF22785">
    <property type="entry name" value="Tc-R-P"/>
    <property type="match status" value="1"/>
</dbReference>
<evidence type="ECO:0000259" key="2">
    <source>
        <dbReference type="PROSITE" id="PS50056"/>
    </source>
</evidence>
<comment type="caution">
    <text evidence="3">The sequence shown here is derived from an EMBL/GenBank/DDBJ whole genome shotgun (WGS) entry which is preliminary data.</text>
</comment>
<keyword evidence="4" id="KW-1185">Reference proteome</keyword>
<dbReference type="SUPFAM" id="SSF52799">
    <property type="entry name" value="(Phosphotyrosine protein) phosphatases II"/>
    <property type="match status" value="1"/>
</dbReference>
<dbReference type="Gene3D" id="3.90.190.10">
    <property type="entry name" value="Protein tyrosine phosphatase superfamily"/>
    <property type="match status" value="1"/>
</dbReference>
<dbReference type="FunFam" id="3.90.190.10:FF:000157">
    <property type="entry name" value="Protein-tyrosine phosphatase"/>
    <property type="match status" value="1"/>
</dbReference>
<dbReference type="GO" id="GO:0016787">
    <property type="term" value="F:hydrolase activity"/>
    <property type="evidence" value="ECO:0007669"/>
    <property type="project" value="UniProtKB-ARBA"/>
</dbReference>
<protein>
    <recommendedName>
        <fullName evidence="2">Tyrosine specific protein phosphatases domain-containing protein</fullName>
    </recommendedName>
</protein>
<evidence type="ECO:0000313" key="4">
    <source>
        <dbReference type="Proteomes" id="UP001445335"/>
    </source>
</evidence>
<organism evidence="3 4">
    <name type="scientific">Elliptochloris bilobata</name>
    <dbReference type="NCBI Taxonomy" id="381761"/>
    <lineage>
        <taxon>Eukaryota</taxon>
        <taxon>Viridiplantae</taxon>
        <taxon>Chlorophyta</taxon>
        <taxon>core chlorophytes</taxon>
        <taxon>Trebouxiophyceae</taxon>
        <taxon>Trebouxiophyceae incertae sedis</taxon>
        <taxon>Elliptochloris clade</taxon>
        <taxon>Elliptochloris</taxon>
    </lineage>
</organism>
<gene>
    <name evidence="3" type="ORF">WJX81_003377</name>
</gene>
<sequence>MSGSSFAGSSTSRTKERLQCLCEGGASCPKEDPASQPPAERAFPGLHASWVTPRVLAMARPWQEAVLAHGLPAALAGAGIRLIVNLQESGEHAHCGRGVLEGGFSYEAAAFVAAGVEVAACGWRDMGVPTLLRMLEVVQLMTIAAADGARIAVHCHAGLGRTGLAIACYLVFEGRHGSPADATALVRLKRPGALQTRQQERFVDVFACYLQHLRCVLATPDRSHPSQARSAAEPAAKALPPATQSASDAAARKGASASRADGRLPAKRGVRAAEVETDENAGVSAAFADSAFFAGAASFELPEGYAVALSVAGHLPRLSLLGAHNNAGARGALATDMAAAAASLARLVRKCIPAADVAAAESLALEVNRGQWGGLGGAPLGALVHLMQAWLGGFREPVLCGAALHAVLRLASVVLQGGPDADSAERAEELRLAQARALDRLQHEGVPALSLTYNLVACLRIMLASSPDYMSA</sequence>
<dbReference type="InterPro" id="IPR016130">
    <property type="entry name" value="Tyr_Pase_AS"/>
</dbReference>
<dbReference type="InterPro" id="IPR003595">
    <property type="entry name" value="Tyr_Pase_cat"/>
</dbReference>
<dbReference type="InterPro" id="IPR050561">
    <property type="entry name" value="PTP"/>
</dbReference>
<dbReference type="InterPro" id="IPR000387">
    <property type="entry name" value="Tyr_Pase_dom"/>
</dbReference>
<feature type="region of interest" description="Disordered" evidence="1">
    <location>
        <begin position="223"/>
        <end position="269"/>
    </location>
</feature>
<dbReference type="InterPro" id="IPR029021">
    <property type="entry name" value="Prot-tyrosine_phosphatase-like"/>
</dbReference>
<dbReference type="Proteomes" id="UP001445335">
    <property type="component" value="Unassembled WGS sequence"/>
</dbReference>
<evidence type="ECO:0000256" key="1">
    <source>
        <dbReference type="SAM" id="MobiDB-lite"/>
    </source>
</evidence>
<dbReference type="PROSITE" id="PS50056">
    <property type="entry name" value="TYR_PHOSPHATASE_2"/>
    <property type="match status" value="1"/>
</dbReference>
<dbReference type="EMBL" id="JALJOU010000065">
    <property type="protein sequence ID" value="KAK9826422.1"/>
    <property type="molecule type" value="Genomic_DNA"/>
</dbReference>
<name>A0AAW1QY70_9CHLO</name>
<dbReference type="PANTHER" id="PTHR23339">
    <property type="entry name" value="TYROSINE SPECIFIC PROTEIN PHOSPHATASE AND DUAL SPECIFICITY PROTEIN PHOSPHATASE"/>
    <property type="match status" value="1"/>
</dbReference>
<proteinExistence type="predicted"/>
<feature type="compositionally biased region" description="Low complexity" evidence="1">
    <location>
        <begin position="225"/>
        <end position="259"/>
    </location>
</feature>
<reference evidence="3 4" key="1">
    <citation type="journal article" date="2024" name="Nat. Commun.">
        <title>Phylogenomics reveals the evolutionary origins of lichenization in chlorophyte algae.</title>
        <authorList>
            <person name="Puginier C."/>
            <person name="Libourel C."/>
            <person name="Otte J."/>
            <person name="Skaloud P."/>
            <person name="Haon M."/>
            <person name="Grisel S."/>
            <person name="Petersen M."/>
            <person name="Berrin J.G."/>
            <person name="Delaux P.M."/>
            <person name="Dal Grande F."/>
            <person name="Keller J."/>
        </authorList>
    </citation>
    <scope>NUCLEOTIDE SEQUENCE [LARGE SCALE GENOMIC DNA]</scope>
    <source>
        <strain evidence="3 4">SAG 245.80</strain>
    </source>
</reference>